<accession>A0A4R4VEA0</accession>
<proteinExistence type="predicted"/>
<dbReference type="AlphaFoldDB" id="A0A4R4VEA0"/>
<organism evidence="2 3">
    <name type="scientific">Saccharopolyspora terrae</name>
    <dbReference type="NCBI Taxonomy" id="2530384"/>
    <lineage>
        <taxon>Bacteria</taxon>
        <taxon>Bacillati</taxon>
        <taxon>Actinomycetota</taxon>
        <taxon>Actinomycetes</taxon>
        <taxon>Pseudonocardiales</taxon>
        <taxon>Pseudonocardiaceae</taxon>
        <taxon>Saccharopolyspora</taxon>
    </lineage>
</organism>
<dbReference type="InterPro" id="IPR036457">
    <property type="entry name" value="PPM-type-like_dom_sf"/>
</dbReference>
<dbReference type="InterPro" id="IPR001932">
    <property type="entry name" value="PPM-type_phosphatase-like_dom"/>
</dbReference>
<dbReference type="Gene3D" id="3.60.40.10">
    <property type="entry name" value="PPM-type phosphatase domain"/>
    <property type="match status" value="1"/>
</dbReference>
<keyword evidence="3" id="KW-1185">Reference proteome</keyword>
<dbReference type="PROSITE" id="PS51746">
    <property type="entry name" value="PPM_2"/>
    <property type="match status" value="1"/>
</dbReference>
<dbReference type="GO" id="GO:0004722">
    <property type="term" value="F:protein serine/threonine phosphatase activity"/>
    <property type="evidence" value="ECO:0007669"/>
    <property type="project" value="InterPro"/>
</dbReference>
<dbReference type="SUPFAM" id="SSF81606">
    <property type="entry name" value="PP2C-like"/>
    <property type="match status" value="1"/>
</dbReference>
<dbReference type="CDD" id="cd00143">
    <property type="entry name" value="PP2Cc"/>
    <property type="match status" value="1"/>
</dbReference>
<gene>
    <name evidence="2" type="ORF">E1181_19935</name>
</gene>
<reference evidence="2 3" key="1">
    <citation type="submission" date="2019-03" db="EMBL/GenBank/DDBJ databases">
        <title>Draft genome sequences of novel Actinobacteria.</title>
        <authorList>
            <person name="Sahin N."/>
            <person name="Ay H."/>
            <person name="Saygin H."/>
        </authorList>
    </citation>
    <scope>NUCLEOTIDE SEQUENCE [LARGE SCALE GENOMIC DNA]</scope>
    <source>
        <strain evidence="2 3">16K309</strain>
    </source>
</reference>
<dbReference type="InterPro" id="IPR015655">
    <property type="entry name" value="PP2C"/>
</dbReference>
<dbReference type="RefSeq" id="WP_132676985.1">
    <property type="nucleotide sequence ID" value="NZ_SMKS01000037.1"/>
</dbReference>
<dbReference type="Proteomes" id="UP000295674">
    <property type="component" value="Unassembled WGS sequence"/>
</dbReference>
<evidence type="ECO:0000313" key="3">
    <source>
        <dbReference type="Proteomes" id="UP000295674"/>
    </source>
</evidence>
<protein>
    <submittedName>
        <fullName evidence="2">Serine/threonine-protein phosphatase</fullName>
    </submittedName>
</protein>
<dbReference type="Pfam" id="PF13672">
    <property type="entry name" value="PP2C_2"/>
    <property type="match status" value="1"/>
</dbReference>
<sequence>MTSTLLSGSATHVGGRDNNQDSMLVADGLYAVADGIGGFVKGDVASRLALDTLESTYAADRTVAGLLGAARAANEAVWLRANADGTSMGTTLVAVAMTTDAGAVAVNIGDSRLYRLRGGELAQLTDDHTVLAELLRSREVSDDDARNHPHRHVLTRAVGVGPEVEIDHAELSAEADDRLLLCTDGLFNALEDDDIRQLLGADADPQRICDLLVEAALAADADDNVTALVLDVR</sequence>
<dbReference type="EMBL" id="SMKS01000037">
    <property type="protein sequence ID" value="TDD03652.1"/>
    <property type="molecule type" value="Genomic_DNA"/>
</dbReference>
<dbReference type="PANTHER" id="PTHR47992">
    <property type="entry name" value="PROTEIN PHOSPHATASE"/>
    <property type="match status" value="1"/>
</dbReference>
<feature type="domain" description="PPM-type phosphatase" evidence="1">
    <location>
        <begin position="6"/>
        <end position="232"/>
    </location>
</feature>
<comment type="caution">
    <text evidence="2">The sequence shown here is derived from an EMBL/GenBank/DDBJ whole genome shotgun (WGS) entry which is preliminary data.</text>
</comment>
<dbReference type="OrthoDB" id="9801841at2"/>
<dbReference type="SMART" id="SM00331">
    <property type="entry name" value="PP2C_SIG"/>
    <property type="match status" value="1"/>
</dbReference>
<dbReference type="SMART" id="SM00332">
    <property type="entry name" value="PP2Cc"/>
    <property type="match status" value="1"/>
</dbReference>
<evidence type="ECO:0000259" key="1">
    <source>
        <dbReference type="PROSITE" id="PS51746"/>
    </source>
</evidence>
<evidence type="ECO:0000313" key="2">
    <source>
        <dbReference type="EMBL" id="TDD03652.1"/>
    </source>
</evidence>
<name>A0A4R4VEA0_9PSEU</name>